<proteinExistence type="predicted"/>
<accession>A0A433QK51</accession>
<protein>
    <submittedName>
        <fullName evidence="1">Uncharacterized protein</fullName>
    </submittedName>
</protein>
<organism evidence="1 2">
    <name type="scientific">Jimgerdemannia flammicorona</name>
    <dbReference type="NCBI Taxonomy" id="994334"/>
    <lineage>
        <taxon>Eukaryota</taxon>
        <taxon>Fungi</taxon>
        <taxon>Fungi incertae sedis</taxon>
        <taxon>Mucoromycota</taxon>
        <taxon>Mucoromycotina</taxon>
        <taxon>Endogonomycetes</taxon>
        <taxon>Endogonales</taxon>
        <taxon>Endogonaceae</taxon>
        <taxon>Jimgerdemannia</taxon>
    </lineage>
</organism>
<reference evidence="1 2" key="1">
    <citation type="journal article" date="2018" name="New Phytol.">
        <title>Phylogenomics of Endogonaceae and evolution of mycorrhizas within Mucoromycota.</title>
        <authorList>
            <person name="Chang Y."/>
            <person name="Desiro A."/>
            <person name="Na H."/>
            <person name="Sandor L."/>
            <person name="Lipzen A."/>
            <person name="Clum A."/>
            <person name="Barry K."/>
            <person name="Grigoriev I.V."/>
            <person name="Martin F.M."/>
            <person name="Stajich J.E."/>
            <person name="Smith M.E."/>
            <person name="Bonito G."/>
            <person name="Spatafora J.W."/>
        </authorList>
    </citation>
    <scope>NUCLEOTIDE SEQUENCE [LARGE SCALE GENOMIC DNA]</scope>
    <source>
        <strain evidence="1 2">AD002</strain>
    </source>
</reference>
<name>A0A433QK51_9FUNG</name>
<evidence type="ECO:0000313" key="2">
    <source>
        <dbReference type="Proteomes" id="UP000274822"/>
    </source>
</evidence>
<gene>
    <name evidence="1" type="ORF">BC938DRAFT_479782</name>
</gene>
<dbReference type="Proteomes" id="UP000274822">
    <property type="component" value="Unassembled WGS sequence"/>
</dbReference>
<evidence type="ECO:0000313" key="1">
    <source>
        <dbReference type="EMBL" id="RUS30159.1"/>
    </source>
</evidence>
<comment type="caution">
    <text evidence="1">The sequence shown here is derived from an EMBL/GenBank/DDBJ whole genome shotgun (WGS) entry which is preliminary data.</text>
</comment>
<keyword evidence="2" id="KW-1185">Reference proteome</keyword>
<dbReference type="EMBL" id="RBNJ01004212">
    <property type="protein sequence ID" value="RUS30159.1"/>
    <property type="molecule type" value="Genomic_DNA"/>
</dbReference>
<dbReference type="AlphaFoldDB" id="A0A433QK51"/>
<sequence length="398" mass="44894">MARSNTQNDVAAGIKDALETLIHDSNTQDDETVRYFAISTDELTSLSLIPPSRTESAPNTSTYDFTDMKAKVNHKKVNCPAEVELANIMALVDKNYRKLISETVTLAKRCATSSKVIADTLELLADPKVFSEVLVRLDFYTDLVERLCKDAKEMHHTLEDIDKTNQNHKTNFTNQSVKFLISSKNLESESRSLTTGARTLEASKPYALGVGTVAAVAVGTGACNYPGGVSDLNVMTYIYFSTNIEVLSDVLKYRERFHVANVSSVLLYEIDETLKQIQFFWNEKAEEMEGIRQCFNNIRRSPVPKFDATSLQDSIASWRKLDDDYRNYLASNRNKLPKTETHLHNNSTVDCVVTVDMLENLWREAQNEREQGFSETATSIGSVYKSIIAERRPLAERR</sequence>